<feature type="region of interest" description="Disordered" evidence="5">
    <location>
        <begin position="82"/>
        <end position="109"/>
    </location>
</feature>
<keyword evidence="2" id="KW-0964">Secreted</keyword>
<feature type="domain" description="AMOP" evidence="7">
    <location>
        <begin position="306"/>
        <end position="465"/>
    </location>
</feature>
<evidence type="ECO:0000256" key="1">
    <source>
        <dbReference type="ARBA" id="ARBA00004613"/>
    </source>
</evidence>
<dbReference type="InterPro" id="IPR005533">
    <property type="entry name" value="AMOP_dom"/>
</dbReference>
<feature type="chain" id="PRO_5035225831" description="AMOP domain-containing protein" evidence="6">
    <location>
        <begin position="19"/>
        <end position="477"/>
    </location>
</feature>
<evidence type="ECO:0000256" key="3">
    <source>
        <dbReference type="ARBA" id="ARBA00022729"/>
    </source>
</evidence>
<dbReference type="EMBL" id="CAKKLH010000223">
    <property type="protein sequence ID" value="CAH0106460.1"/>
    <property type="molecule type" value="Genomic_DNA"/>
</dbReference>
<sequence>MRWLICLSLMIAVHQCRHLPNEERRQSKRQGLVAAHRHAGRRRHTDDVPTMDLVVEDQQQQWSDDEYQPVVLKLEVHFAAPKQRKPFGQQQQKKKNQLPRGGWNRTNISTGSSSGFIHLFLPLSMTSSADSAPLVVQTTSTTSRSVPAATAASVSGAEMMLTHRPSQTFKRVNNNKKKKKKKNKRKKKKNNNNKIHQQQQIDESSNTMDSVGSDDVTASVVDQRYKPMQASHSNRLMPLLLHDDGIPPMLNSLSSDETQQWARWLRCTLCLKNDRKQSDEESALCQLQNVECRQANVTAENELTTSGCQESDTCSQWQRCENSHEIPTLFAALPPCPCTYPTGLVYNDRVWDPLNRHHYRWREISLQSERVDIYRPGAAYCIRSLSVVPKMTLSSQQCCYDDRRRLLTRGWAAGTPALVSPEASVHLSRVTERLPWLACKGDFSRYHLQRPPDNRLNCSVNPSDEEYQRQVLLATNY</sequence>
<dbReference type="PROSITE" id="PS50856">
    <property type="entry name" value="AMOP"/>
    <property type="match status" value="1"/>
</dbReference>
<feature type="compositionally biased region" description="Low complexity" evidence="5">
    <location>
        <begin position="137"/>
        <end position="146"/>
    </location>
</feature>
<evidence type="ECO:0000256" key="6">
    <source>
        <dbReference type="SAM" id="SignalP"/>
    </source>
</evidence>
<dbReference type="OrthoDB" id="9930623at2759"/>
<proteinExistence type="predicted"/>
<reference evidence="8" key="1">
    <citation type="submission" date="2021-11" db="EMBL/GenBank/DDBJ databases">
        <authorList>
            <person name="Schell T."/>
        </authorList>
    </citation>
    <scope>NUCLEOTIDE SEQUENCE</scope>
    <source>
        <strain evidence="8">M5</strain>
    </source>
</reference>
<organism evidence="8 9">
    <name type="scientific">Daphnia galeata</name>
    <dbReference type="NCBI Taxonomy" id="27404"/>
    <lineage>
        <taxon>Eukaryota</taxon>
        <taxon>Metazoa</taxon>
        <taxon>Ecdysozoa</taxon>
        <taxon>Arthropoda</taxon>
        <taxon>Crustacea</taxon>
        <taxon>Branchiopoda</taxon>
        <taxon>Diplostraca</taxon>
        <taxon>Cladocera</taxon>
        <taxon>Anomopoda</taxon>
        <taxon>Daphniidae</taxon>
        <taxon>Daphnia</taxon>
    </lineage>
</organism>
<name>A0A8J2RV18_9CRUS</name>
<keyword evidence="4" id="KW-1015">Disulfide bond</keyword>
<dbReference type="SMART" id="SM00723">
    <property type="entry name" value="AMOP"/>
    <property type="match status" value="1"/>
</dbReference>
<dbReference type="Pfam" id="PF03782">
    <property type="entry name" value="AMOP"/>
    <property type="match status" value="1"/>
</dbReference>
<dbReference type="InterPro" id="IPR051867">
    <property type="entry name" value="Angio_Inhib/Adhesion_GPCR"/>
</dbReference>
<comment type="caution">
    <text evidence="8">The sequence shown here is derived from an EMBL/GenBank/DDBJ whole genome shotgun (WGS) entry which is preliminary data.</text>
</comment>
<dbReference type="AlphaFoldDB" id="A0A8J2RV18"/>
<keyword evidence="3 6" id="KW-0732">Signal</keyword>
<evidence type="ECO:0000313" key="9">
    <source>
        <dbReference type="Proteomes" id="UP000789390"/>
    </source>
</evidence>
<protein>
    <recommendedName>
        <fullName evidence="7">AMOP domain-containing protein</fullName>
    </recommendedName>
</protein>
<accession>A0A8J2RV18</accession>
<evidence type="ECO:0000256" key="2">
    <source>
        <dbReference type="ARBA" id="ARBA00022525"/>
    </source>
</evidence>
<comment type="subcellular location">
    <subcellularLocation>
        <location evidence="1">Secreted</location>
    </subcellularLocation>
</comment>
<feature type="region of interest" description="Disordered" evidence="5">
    <location>
        <begin position="137"/>
        <end position="214"/>
    </location>
</feature>
<dbReference type="GO" id="GO:0005576">
    <property type="term" value="C:extracellular region"/>
    <property type="evidence" value="ECO:0007669"/>
    <property type="project" value="UniProtKB-SubCell"/>
</dbReference>
<dbReference type="PANTHER" id="PTHR10239:SF29">
    <property type="entry name" value="AMOP DOMAIN-CONTAINING PROTEIN"/>
    <property type="match status" value="1"/>
</dbReference>
<feature type="compositionally biased region" description="Polar residues" evidence="5">
    <location>
        <begin position="195"/>
        <end position="210"/>
    </location>
</feature>
<evidence type="ECO:0000313" key="8">
    <source>
        <dbReference type="EMBL" id="CAH0106460.1"/>
    </source>
</evidence>
<dbReference type="Proteomes" id="UP000789390">
    <property type="component" value="Unassembled WGS sequence"/>
</dbReference>
<gene>
    <name evidence="8" type="ORF">DGAL_LOCUS9615</name>
</gene>
<keyword evidence="9" id="KW-1185">Reference proteome</keyword>
<feature type="signal peptide" evidence="6">
    <location>
        <begin position="1"/>
        <end position="18"/>
    </location>
</feature>
<dbReference type="PANTHER" id="PTHR10239">
    <property type="entry name" value="ISTHMIN-2"/>
    <property type="match status" value="1"/>
</dbReference>
<feature type="compositionally biased region" description="Basic residues" evidence="5">
    <location>
        <begin position="173"/>
        <end position="191"/>
    </location>
</feature>
<evidence type="ECO:0000259" key="7">
    <source>
        <dbReference type="PROSITE" id="PS50856"/>
    </source>
</evidence>
<evidence type="ECO:0000256" key="4">
    <source>
        <dbReference type="ARBA" id="ARBA00023157"/>
    </source>
</evidence>
<evidence type="ECO:0000256" key="5">
    <source>
        <dbReference type="SAM" id="MobiDB-lite"/>
    </source>
</evidence>
<feature type="region of interest" description="Disordered" evidence="5">
    <location>
        <begin position="22"/>
        <end position="45"/>
    </location>
</feature>